<dbReference type="Pfam" id="PF17148">
    <property type="entry name" value="DUF5117"/>
    <property type="match status" value="1"/>
</dbReference>
<dbReference type="Pfam" id="PF16313">
    <property type="entry name" value="DUF4953"/>
    <property type="match status" value="1"/>
</dbReference>
<feature type="domain" description="DUF5117" evidence="3">
    <location>
        <begin position="123"/>
        <end position="300"/>
    </location>
</feature>
<accession>A0A6N9THC9</accession>
<evidence type="ECO:0000259" key="3">
    <source>
        <dbReference type="Pfam" id="PF17148"/>
    </source>
</evidence>
<dbReference type="InterPro" id="IPR033413">
    <property type="entry name" value="DUF5117"/>
</dbReference>
<dbReference type="InterPro" id="IPR034032">
    <property type="entry name" value="Zn_MMP-like_bac"/>
</dbReference>
<comment type="caution">
    <text evidence="4">The sequence shown here is derived from an EMBL/GenBank/DDBJ whole genome shotgun (WGS) entry which is preliminary data.</text>
</comment>
<dbReference type="Gene3D" id="3.40.390.10">
    <property type="entry name" value="Collagenase (Catalytic Domain)"/>
    <property type="match status" value="1"/>
</dbReference>
<keyword evidence="5" id="KW-1185">Reference proteome</keyword>
<dbReference type="SUPFAM" id="SSF55486">
    <property type="entry name" value="Metalloproteases ('zincins'), catalytic domain"/>
    <property type="match status" value="1"/>
</dbReference>
<protein>
    <submittedName>
        <fullName evidence="4">DUF5117 domain-containing protein</fullName>
    </submittedName>
</protein>
<feature type="domain" description="EcxA zinc-binding" evidence="2">
    <location>
        <begin position="466"/>
        <end position="785"/>
    </location>
</feature>
<organism evidence="4 5">
    <name type="scientific">Alteromonas genovensis</name>
    <dbReference type="NCBI Taxonomy" id="471225"/>
    <lineage>
        <taxon>Bacteria</taxon>
        <taxon>Pseudomonadati</taxon>
        <taxon>Pseudomonadota</taxon>
        <taxon>Gammaproteobacteria</taxon>
        <taxon>Alteromonadales</taxon>
        <taxon>Alteromonadaceae</taxon>
        <taxon>Alteromonas/Salinimonas group</taxon>
        <taxon>Alteromonas</taxon>
    </lineage>
</organism>
<dbReference type="EMBL" id="JAAAWO010000010">
    <property type="protein sequence ID" value="NDW16541.1"/>
    <property type="molecule type" value="Genomic_DNA"/>
</dbReference>
<dbReference type="GO" id="GO:0008237">
    <property type="term" value="F:metallopeptidase activity"/>
    <property type="evidence" value="ECO:0007669"/>
    <property type="project" value="InterPro"/>
</dbReference>
<evidence type="ECO:0000259" key="2">
    <source>
        <dbReference type="Pfam" id="PF16313"/>
    </source>
</evidence>
<proteinExistence type="predicted"/>
<dbReference type="CDD" id="cd04276">
    <property type="entry name" value="ZnMc_MMP_like_2"/>
    <property type="match status" value="1"/>
</dbReference>
<gene>
    <name evidence="4" type="ORF">GTQ48_13565</name>
</gene>
<dbReference type="Proteomes" id="UP000471381">
    <property type="component" value="Unassembled WGS sequence"/>
</dbReference>
<dbReference type="InterPro" id="IPR032534">
    <property type="entry name" value="EcxA_zinc-bd"/>
</dbReference>
<dbReference type="PANTHER" id="PTHR38478:SF1">
    <property type="entry name" value="ZINC DEPENDENT METALLOPROTEASE DOMAIN LIPOPROTEIN"/>
    <property type="match status" value="1"/>
</dbReference>
<feature type="coiled-coil region" evidence="1">
    <location>
        <begin position="17"/>
        <end position="56"/>
    </location>
</feature>
<name>A0A6N9THC9_9ALTE</name>
<dbReference type="InterPro" id="IPR024079">
    <property type="entry name" value="MetalloPept_cat_dom_sf"/>
</dbReference>
<dbReference type="AlphaFoldDB" id="A0A6N9THC9"/>
<dbReference type="PANTHER" id="PTHR38478">
    <property type="entry name" value="PEPTIDASE M1A AND M12B"/>
    <property type="match status" value="1"/>
</dbReference>
<sequence length="865" mass="97187">MIALLSTSAISHNVYAQDESKESISEAKEEIKKEIKEEIKDESAEEQTLAQSLEDKIAYDGYLPVYQDSEDGTALMVIDEAKLNKPFLYFANTVEGVVDAGHFRGGFRQHRLIEMRRVFDRIEIVAMTPRYYFDPDNAISKAANANTSEAVLVSTKIVNEEDGRIAIKLEDVVKNQKLHRVAPMPSSRPEAEKKRFKLGKLSDDKTKIAAIDNFPANTHIVVDYVFENDTPKVRGGNYITDPRYTTISLQHAFIELPDNNFASRRDDPRIGYFGKQFDDLTTDQTFIGRDVINRWHLEKKDPTAAVSDPVEPIVWWIENTTPVEWRDTIRNATLSWNSAFEKAGISNAIEVRIQPDDADWKAEDVRYNVLRWTSSPRPPFGGYGPSVANPLTGQIIASDIMLEYSFMKGRWIAGEMFTDGASSLSSQMPSSLGDDAAQYCSLGHELNAGLLFGEYASLAKGMGDIEKDKLLRQAMHYLILHEVGHTLGLNHNMKASQLHGHDEAHDASVTQGILAGSVMDYPAVNFAPDGVSQGDFYTEKPGPYDDWAIEYGYSTALADPEAEEKRLQAILSRSAEPELAFGNDADDMRAPGRHLDPRINIFDMSGDAVEYARDRFGLIKSTATEIKDKTLADNRSHNDLAVGVNAVFGEFARQASVVSRYVGGVYVDRTFVGQEGYEQPFTPVPKALQQRAMETLSEFVFAPNAIETMEPLFAYIQRQRRGFDNMGKNEDPKPHKMLLGAQKNVLTHLLHPAVQMRMSDTALYGNEYSLEQMMGELTKGIFEADIKRDVNSYRRNLQTEYVEQLIKISGLEKASNYDHLAKAAALYELNRISDLVDNSRGDRASKVHKFYLTDRIERAFHKSKS</sequence>
<reference evidence="4 5" key="1">
    <citation type="submission" date="2020-01" db="EMBL/GenBank/DDBJ databases">
        <title>Genomes of bacteria type strains.</title>
        <authorList>
            <person name="Chen J."/>
            <person name="Zhu S."/>
            <person name="Yang J."/>
        </authorList>
    </citation>
    <scope>NUCLEOTIDE SEQUENCE [LARGE SCALE GENOMIC DNA]</scope>
    <source>
        <strain evidence="4 5">LMG 24078</strain>
    </source>
</reference>
<evidence type="ECO:0000313" key="4">
    <source>
        <dbReference type="EMBL" id="NDW16541.1"/>
    </source>
</evidence>
<evidence type="ECO:0000313" key="5">
    <source>
        <dbReference type="Proteomes" id="UP000471381"/>
    </source>
</evidence>
<evidence type="ECO:0000256" key="1">
    <source>
        <dbReference type="SAM" id="Coils"/>
    </source>
</evidence>
<keyword evidence="1" id="KW-0175">Coiled coil</keyword>